<dbReference type="KEGG" id="bsto:C0V70_08785"/>
<proteinExistence type="predicted"/>
<dbReference type="RefSeq" id="WP_102243489.1">
    <property type="nucleotide sequence ID" value="NZ_CP025704.1"/>
</dbReference>
<protein>
    <submittedName>
        <fullName evidence="1">Uncharacterized protein</fullName>
    </submittedName>
</protein>
<organism evidence="1 2">
    <name type="scientific">Bacteriovorax stolpii</name>
    <name type="common">Bdellovibrio stolpii</name>
    <dbReference type="NCBI Taxonomy" id="960"/>
    <lineage>
        <taxon>Bacteria</taxon>
        <taxon>Pseudomonadati</taxon>
        <taxon>Bdellovibrionota</taxon>
        <taxon>Bacteriovoracia</taxon>
        <taxon>Bacteriovoracales</taxon>
        <taxon>Bacteriovoracaceae</taxon>
        <taxon>Bacteriovorax</taxon>
    </lineage>
</organism>
<keyword evidence="2" id="KW-1185">Reference proteome</keyword>
<accession>A0A2K9NRR7</accession>
<reference evidence="1 2" key="1">
    <citation type="submission" date="2018-01" db="EMBL/GenBank/DDBJ databases">
        <title>Complete genome sequence of Bacteriovorax stolpii DSM12778.</title>
        <authorList>
            <person name="Tang B."/>
            <person name="Chang J."/>
        </authorList>
    </citation>
    <scope>NUCLEOTIDE SEQUENCE [LARGE SCALE GENOMIC DNA]</scope>
    <source>
        <strain evidence="1 2">DSM 12778</strain>
    </source>
</reference>
<dbReference type="EMBL" id="CP025704">
    <property type="protein sequence ID" value="AUN98198.1"/>
    <property type="molecule type" value="Genomic_DNA"/>
</dbReference>
<dbReference type="Proteomes" id="UP000235584">
    <property type="component" value="Chromosome"/>
</dbReference>
<dbReference type="AlphaFoldDB" id="A0A2K9NRR7"/>
<evidence type="ECO:0000313" key="1">
    <source>
        <dbReference type="EMBL" id="AUN98198.1"/>
    </source>
</evidence>
<gene>
    <name evidence="1" type="ORF">C0V70_08785</name>
</gene>
<evidence type="ECO:0000313" key="2">
    <source>
        <dbReference type="Proteomes" id="UP000235584"/>
    </source>
</evidence>
<sequence length="109" mass="11779">MKIIILSLLFVVSSMTSAFAIDQHSLEELKKQGFQVRMGELTGAGSKLSLARLAGFIHPSGIVMKGDCKQIAVAASSDRVDPKISDVTKVVVDKSVISAQEFEGFFTFQ</sequence>
<name>A0A2K9NRR7_BACTC</name>